<keyword evidence="2" id="KW-1185">Reference proteome</keyword>
<sequence length="423" mass="46340">MPLTPHTRPLTAADAAHLLRRTAFGGTQAQTRALTGRDAREVARERLAFTDAAAPGNPFDPTDAATPGAGVQLTRAAWLFELLYGPHPLRERLALAWSNHFVIGTDKVRNVPMLASYLALLRRHAATGDFTRFALEVAQSPAMLRYLDNAQNRRGKPNENFSRELLELFTTGIGHYTEDDVREGARALTGWTYEGGRGNKNYLEETRFVFRPAQHDAGRKTYLGHGGNLTGEDVVRLAATHPQTATFVARKLHRAFVRDTPDERAVAASAETWRRTNGNVRAVLEELLGSEVFYAPENRSAVIRSPVEFIVGAVRALGQPKLEPKQILNLAQTAGKMGQLLLQPDTVKGWDGGREWINDSTLLTRMQVAAALTLGPQAPQLAEPPSLLALLGSERPPLTAALDGLGPKQRTYLALISPEFQLA</sequence>
<dbReference type="Pfam" id="PF08811">
    <property type="entry name" value="DUF1800"/>
    <property type="match status" value="1"/>
</dbReference>
<evidence type="ECO:0000313" key="1">
    <source>
        <dbReference type="EMBL" id="BDP40064.1"/>
    </source>
</evidence>
<reference evidence="1" key="1">
    <citation type="submission" date="2022-07" db="EMBL/GenBank/DDBJ databases">
        <title>Complete Genome Sequence of the Radioresistant Bacterium Deinococcus aetherius ST0316, Isolated from the Air Dust collected in Lower Stratosphere above Japan.</title>
        <authorList>
            <person name="Satoh K."/>
            <person name="Hagiwara K."/>
            <person name="Katsumata K."/>
            <person name="Kubo A."/>
            <person name="Yokobori S."/>
            <person name="Yamagishi A."/>
            <person name="Oono Y."/>
            <person name="Narumi I."/>
        </authorList>
    </citation>
    <scope>NUCLEOTIDE SEQUENCE</scope>
    <source>
        <strain evidence="1">ST0316</strain>
    </source>
</reference>
<gene>
    <name evidence="1" type="ORF">DAETH_00330</name>
</gene>
<name>A0ABM8A8W2_9DEIO</name>
<dbReference type="InterPro" id="IPR014917">
    <property type="entry name" value="DUF1800"/>
</dbReference>
<evidence type="ECO:0000313" key="2">
    <source>
        <dbReference type="Proteomes" id="UP001064971"/>
    </source>
</evidence>
<evidence type="ECO:0008006" key="3">
    <source>
        <dbReference type="Google" id="ProtNLM"/>
    </source>
</evidence>
<dbReference type="RefSeq" id="WP_264775956.1">
    <property type="nucleotide sequence ID" value="NZ_AP026560.1"/>
</dbReference>
<proteinExistence type="predicted"/>
<dbReference type="EMBL" id="AP026560">
    <property type="protein sequence ID" value="BDP40064.1"/>
    <property type="molecule type" value="Genomic_DNA"/>
</dbReference>
<dbReference type="Proteomes" id="UP001064971">
    <property type="component" value="Chromosome"/>
</dbReference>
<organism evidence="1 2">
    <name type="scientific">Deinococcus aetherius</name>
    <dbReference type="NCBI Taxonomy" id="200252"/>
    <lineage>
        <taxon>Bacteria</taxon>
        <taxon>Thermotogati</taxon>
        <taxon>Deinococcota</taxon>
        <taxon>Deinococci</taxon>
        <taxon>Deinococcales</taxon>
        <taxon>Deinococcaceae</taxon>
        <taxon>Deinococcus</taxon>
    </lineage>
</organism>
<accession>A0ABM8A8W2</accession>
<protein>
    <recommendedName>
        <fullName evidence="3">DUF1800 domain-containing protein</fullName>
    </recommendedName>
</protein>